<evidence type="ECO:0000256" key="2">
    <source>
        <dbReference type="ARBA" id="ARBA00004613"/>
    </source>
</evidence>
<evidence type="ECO:0000256" key="6">
    <source>
        <dbReference type="ARBA" id="ARBA00023026"/>
    </source>
</evidence>
<dbReference type="PANTHER" id="PTHR38340:SF1">
    <property type="entry name" value="S-LAYER PROTEIN"/>
    <property type="match status" value="1"/>
</dbReference>
<proteinExistence type="predicted"/>
<dbReference type="GO" id="GO:0090729">
    <property type="term" value="F:toxin activity"/>
    <property type="evidence" value="ECO:0007669"/>
    <property type="project" value="UniProtKB-KW"/>
</dbReference>
<keyword evidence="7" id="KW-0472">Membrane</keyword>
<evidence type="ECO:0000256" key="4">
    <source>
        <dbReference type="ARBA" id="ARBA00022656"/>
    </source>
</evidence>
<dbReference type="SUPFAM" id="SSF51120">
    <property type="entry name" value="beta-Roll"/>
    <property type="match status" value="2"/>
</dbReference>
<dbReference type="InterPro" id="IPR001343">
    <property type="entry name" value="Hemolysn_Ca-bd"/>
</dbReference>
<dbReference type="PRINTS" id="PR01488">
    <property type="entry name" value="RTXTOXINA"/>
</dbReference>
<keyword evidence="6" id="KW-0843">Virulence</keyword>
<dbReference type="PANTHER" id="PTHR38340">
    <property type="entry name" value="S-LAYER PROTEIN"/>
    <property type="match status" value="1"/>
</dbReference>
<organism evidence="8 9">
    <name type="scientific">Shimia thalassica</name>
    <dbReference type="NCBI Taxonomy" id="1715693"/>
    <lineage>
        <taxon>Bacteria</taxon>
        <taxon>Pseudomonadati</taxon>
        <taxon>Pseudomonadota</taxon>
        <taxon>Alphaproteobacteria</taxon>
        <taxon>Rhodobacterales</taxon>
        <taxon>Roseobacteraceae</taxon>
    </lineage>
</organism>
<evidence type="ECO:0000256" key="7">
    <source>
        <dbReference type="ARBA" id="ARBA00023136"/>
    </source>
</evidence>
<dbReference type="InterPro" id="IPR018511">
    <property type="entry name" value="Hemolysin-typ_Ca-bd_CS"/>
</dbReference>
<evidence type="ECO:0000313" key="8">
    <source>
        <dbReference type="EMBL" id="CUK05559.1"/>
    </source>
</evidence>
<dbReference type="GO" id="GO:0005576">
    <property type="term" value="C:extracellular region"/>
    <property type="evidence" value="ECO:0007669"/>
    <property type="project" value="UniProtKB-SubCell"/>
</dbReference>
<dbReference type="GeneID" id="83883092"/>
<evidence type="ECO:0000256" key="5">
    <source>
        <dbReference type="ARBA" id="ARBA00022737"/>
    </source>
</evidence>
<protein>
    <submittedName>
        <fullName evidence="8">Hemolysin, plasmid</fullName>
    </submittedName>
</protein>
<gene>
    <name evidence="8" type="primary">hlyA_17</name>
    <name evidence="8" type="ORF">PH7735_02916</name>
</gene>
<keyword evidence="3" id="KW-0964">Secreted</keyword>
<comment type="subcellular location">
    <subcellularLocation>
        <location evidence="1">Membrane</location>
    </subcellularLocation>
    <subcellularLocation>
        <location evidence="2">Secreted</location>
    </subcellularLocation>
</comment>
<dbReference type="InterPro" id="IPR011049">
    <property type="entry name" value="Serralysin-like_metalloprot_C"/>
</dbReference>
<dbReference type="Gene3D" id="2.150.10.10">
    <property type="entry name" value="Serralysin-like metalloprotease, C-terminal"/>
    <property type="match status" value="3"/>
</dbReference>
<accession>A0A0P1IJ74</accession>
<dbReference type="InterPro" id="IPR003995">
    <property type="entry name" value="RTX_toxin_determinant-A"/>
</dbReference>
<dbReference type="PRINTS" id="PR00313">
    <property type="entry name" value="CABNDNGRPT"/>
</dbReference>
<dbReference type="RefSeq" id="WP_058312082.1">
    <property type="nucleotide sequence ID" value="NZ_CYTW01000003.1"/>
</dbReference>
<dbReference type="GO" id="GO:0016020">
    <property type="term" value="C:membrane"/>
    <property type="evidence" value="ECO:0007669"/>
    <property type="project" value="UniProtKB-SubCell"/>
</dbReference>
<dbReference type="InterPro" id="IPR050557">
    <property type="entry name" value="RTX_toxin/Mannuronan_C5-epim"/>
</dbReference>
<evidence type="ECO:0000313" key="9">
    <source>
        <dbReference type="Proteomes" id="UP000051870"/>
    </source>
</evidence>
<dbReference type="AlphaFoldDB" id="A0A0P1IJ74"/>
<sequence>MTTYTFSVPVFRNLDGELQSAELGEIQFVLASDLTTFTYSSMRSNPVSGMLDIVQIDRSELYSVDADGADLMAPGITFGVEEFGRVFWDSLSTETYVYTISRPVGDAYDSYFLRLSGTELPEITTTRQAQQFLDRVVATDSAVDGSGFFAGDPISLATIAGVEITENDVFTTHQALVETGSGRDVVSVLSGSSHEIDGGSGIDTVRFIDGSYSTASVALTGGNLVISHGANDVSARFVELFDFEGDDSFVSMEALRLGATRDAAVDLVGGNFADQYVGGSNHDRLVGNGGSDTLTGGDGRDTLNGGDGADVLNGGGGGYDERDVIYGGAGNDTADGGYGNDLIYGGDGDDMITGGFGSDEVLGQAGNDTLNGSALADFMFGGDGDDFVNGGFGHDLLNGGAGADEFFHLGISDHGSDWIQDYSAADGDVLVFGDSTASASDFRVQLANTENAGSDAAAEAFVVHRPTGQVLWALVDGADEASINLRIVGLDYDLQFVGPVFDLLV</sequence>
<keyword evidence="4" id="KW-0800">Toxin</keyword>
<dbReference type="Proteomes" id="UP000051870">
    <property type="component" value="Unassembled WGS sequence"/>
</dbReference>
<dbReference type="Pfam" id="PF00353">
    <property type="entry name" value="HemolysinCabind"/>
    <property type="match status" value="3"/>
</dbReference>
<name>A0A0P1IJ74_9RHOB</name>
<reference evidence="9" key="1">
    <citation type="submission" date="2015-09" db="EMBL/GenBank/DDBJ databases">
        <authorList>
            <person name="Rodrigo-Torres Lidia"/>
            <person name="Arahal R.David."/>
        </authorList>
    </citation>
    <scope>NUCLEOTIDE SEQUENCE [LARGE SCALE GENOMIC DNA]</scope>
    <source>
        <strain evidence="9">CECT 7735</strain>
    </source>
</reference>
<dbReference type="GO" id="GO:0005509">
    <property type="term" value="F:calcium ion binding"/>
    <property type="evidence" value="ECO:0007669"/>
    <property type="project" value="InterPro"/>
</dbReference>
<dbReference type="STRING" id="1715693.PH7735_02916"/>
<evidence type="ECO:0000256" key="1">
    <source>
        <dbReference type="ARBA" id="ARBA00004370"/>
    </source>
</evidence>
<dbReference type="PROSITE" id="PS00330">
    <property type="entry name" value="HEMOLYSIN_CALCIUM"/>
    <property type="match status" value="1"/>
</dbReference>
<dbReference type="EMBL" id="CYTW01000003">
    <property type="protein sequence ID" value="CUK05559.1"/>
    <property type="molecule type" value="Genomic_DNA"/>
</dbReference>
<evidence type="ECO:0000256" key="3">
    <source>
        <dbReference type="ARBA" id="ARBA00022525"/>
    </source>
</evidence>
<keyword evidence="5" id="KW-0677">Repeat</keyword>
<keyword evidence="9" id="KW-1185">Reference proteome</keyword>